<keyword evidence="2" id="KW-1185">Reference proteome</keyword>
<accession>A0A1Y2IVE8</accession>
<dbReference type="EMBL" id="KZ084094">
    <property type="protein sequence ID" value="OSD05078.1"/>
    <property type="molecule type" value="Genomic_DNA"/>
</dbReference>
<protein>
    <submittedName>
        <fullName evidence="1">Uncharacterized protein</fullName>
    </submittedName>
</protein>
<gene>
    <name evidence="1" type="ORF">PYCCODRAFT_1284577</name>
</gene>
<evidence type="ECO:0000313" key="1">
    <source>
        <dbReference type="EMBL" id="OSD05078.1"/>
    </source>
</evidence>
<sequence length="169" mass="18609">MQRALSCPGAIGDLHVVWSATQSQGPCIFPLLPKTAPVRCPEYKDGVMHHRCAHSSGIFPHLRRSILRERTLATLPTGRPHGQARRRAHTLYSARRVTQGADGRFWQSLKSAAGGGRPGMGTFSGTHPEYLYPVPLNQARGFVLGTPGTNRELELRPSGFRPHASFHQK</sequence>
<dbReference type="AlphaFoldDB" id="A0A1Y2IVE8"/>
<evidence type="ECO:0000313" key="2">
    <source>
        <dbReference type="Proteomes" id="UP000193067"/>
    </source>
</evidence>
<dbReference type="Proteomes" id="UP000193067">
    <property type="component" value="Unassembled WGS sequence"/>
</dbReference>
<proteinExistence type="predicted"/>
<name>A0A1Y2IVE8_TRAC3</name>
<reference evidence="1 2" key="1">
    <citation type="journal article" date="2015" name="Biotechnol. Biofuels">
        <title>Enhanced degradation of softwood versus hardwood by the white-rot fungus Pycnoporus coccineus.</title>
        <authorList>
            <person name="Couturier M."/>
            <person name="Navarro D."/>
            <person name="Chevret D."/>
            <person name="Henrissat B."/>
            <person name="Piumi F."/>
            <person name="Ruiz-Duenas F.J."/>
            <person name="Martinez A.T."/>
            <person name="Grigoriev I.V."/>
            <person name="Riley R."/>
            <person name="Lipzen A."/>
            <person name="Berrin J.G."/>
            <person name="Master E.R."/>
            <person name="Rosso M.N."/>
        </authorList>
    </citation>
    <scope>NUCLEOTIDE SEQUENCE [LARGE SCALE GENOMIC DNA]</scope>
    <source>
        <strain evidence="1 2">BRFM310</strain>
    </source>
</reference>
<organism evidence="1 2">
    <name type="scientific">Trametes coccinea (strain BRFM310)</name>
    <name type="common">Pycnoporus coccineus</name>
    <dbReference type="NCBI Taxonomy" id="1353009"/>
    <lineage>
        <taxon>Eukaryota</taxon>
        <taxon>Fungi</taxon>
        <taxon>Dikarya</taxon>
        <taxon>Basidiomycota</taxon>
        <taxon>Agaricomycotina</taxon>
        <taxon>Agaricomycetes</taxon>
        <taxon>Polyporales</taxon>
        <taxon>Polyporaceae</taxon>
        <taxon>Trametes</taxon>
    </lineage>
</organism>